<dbReference type="Proteomes" id="UP000005317">
    <property type="component" value="Unassembled WGS sequence"/>
</dbReference>
<dbReference type="GO" id="GO:0003677">
    <property type="term" value="F:DNA binding"/>
    <property type="evidence" value="ECO:0007669"/>
    <property type="project" value="InterPro"/>
</dbReference>
<gene>
    <name evidence="2" type="ORF">Thini_3692</name>
</gene>
<evidence type="ECO:0000259" key="1">
    <source>
        <dbReference type="SMART" id="SM01043"/>
    </source>
</evidence>
<dbReference type="InterPro" id="IPR036388">
    <property type="entry name" value="WH-like_DNA-bd_sf"/>
</dbReference>
<proteinExistence type="predicted"/>
<dbReference type="InterPro" id="IPR011990">
    <property type="entry name" value="TPR-like_helical_dom_sf"/>
</dbReference>
<dbReference type="GO" id="GO:0006355">
    <property type="term" value="P:regulation of DNA-templated transcription"/>
    <property type="evidence" value="ECO:0007669"/>
    <property type="project" value="InterPro"/>
</dbReference>
<dbReference type="SUPFAM" id="SSF46894">
    <property type="entry name" value="C-terminal effector domain of the bipartite response regulators"/>
    <property type="match status" value="1"/>
</dbReference>
<sequence length="407" mass="45107">MEKFKLTLFGGFHLADPQGQPLTPSSRKAKALLAWLALTPDRQHPREKIAGLLWPDSDETQARHSLRQTLVDLHRYLPEELGVLRATRDWLLLDSALMTIDVQTFNVALTQDDEAAHDQAINLYQGELLEGCNPRSDMFSDWLEPYRNEYSLRVATLLRQRISSLLKQKDFEHSLHYAARLVAIDPLQEAGYRALMQAHAGIGDHAAALLWYQRCQTVLEQELGVSPSPETEALLAQLDTAQHNLAITSVTNPTQQCIHSPSGEKPDNSKRILCLAQTALEGVICHHLGHSFLIRGGNTHEKNDLLEKILATAQKRGFNCQRHKITSSGADHGIAPVGWPKTGTFCLLIVEHIHLAGADTLKSLAHLISTTGNSSTLLIMTSRLEGEPLDPAWRGAMRGAPLTTIDL</sequence>
<dbReference type="InterPro" id="IPR051677">
    <property type="entry name" value="AfsR-DnrI-RedD_regulator"/>
</dbReference>
<dbReference type="Gene3D" id="1.10.10.10">
    <property type="entry name" value="Winged helix-like DNA-binding domain superfamily/Winged helix DNA-binding domain"/>
    <property type="match status" value="1"/>
</dbReference>
<dbReference type="AlphaFoldDB" id="A0A656HL13"/>
<dbReference type="RefSeq" id="WP_002710081.1">
    <property type="nucleotide sequence ID" value="NZ_JH651384.1"/>
</dbReference>
<evidence type="ECO:0000313" key="3">
    <source>
        <dbReference type="Proteomes" id="UP000005317"/>
    </source>
</evidence>
<accession>A0A656HL13</accession>
<evidence type="ECO:0000313" key="2">
    <source>
        <dbReference type="EMBL" id="EIJ36196.1"/>
    </source>
</evidence>
<keyword evidence="3" id="KW-1185">Reference proteome</keyword>
<dbReference type="InterPro" id="IPR016032">
    <property type="entry name" value="Sig_transdc_resp-reg_C-effctor"/>
</dbReference>
<dbReference type="InterPro" id="IPR005158">
    <property type="entry name" value="BTAD"/>
</dbReference>
<dbReference type="SUPFAM" id="SSF48452">
    <property type="entry name" value="TPR-like"/>
    <property type="match status" value="1"/>
</dbReference>
<name>A0A656HL13_THINJ</name>
<dbReference type="Pfam" id="PF03704">
    <property type="entry name" value="BTAD"/>
    <property type="match status" value="1"/>
</dbReference>
<dbReference type="OrthoDB" id="1971692at2"/>
<dbReference type="PANTHER" id="PTHR35807">
    <property type="entry name" value="TRANSCRIPTIONAL REGULATOR REDD-RELATED"/>
    <property type="match status" value="1"/>
</dbReference>
<reference evidence="3" key="1">
    <citation type="journal article" date="2011" name="Stand. Genomic Sci.">
        <title>Genome sequence of the filamentous, gliding Thiothrix nivea neotype strain (JP2(T)).</title>
        <authorList>
            <person name="Lapidus A."/>
            <person name="Nolan M."/>
            <person name="Lucas S."/>
            <person name="Glavina Del Rio T."/>
            <person name="Tice H."/>
            <person name="Cheng J.F."/>
            <person name="Tapia R."/>
            <person name="Han C."/>
            <person name="Goodwin L."/>
            <person name="Pitluck S."/>
            <person name="Liolios K."/>
            <person name="Pagani I."/>
            <person name="Ivanova N."/>
            <person name="Huntemann M."/>
            <person name="Mavromatis K."/>
            <person name="Mikhailova N."/>
            <person name="Pati A."/>
            <person name="Chen A."/>
            <person name="Palaniappan K."/>
            <person name="Land M."/>
            <person name="Brambilla E.M."/>
            <person name="Rohde M."/>
            <person name="Abt B."/>
            <person name="Verbarg S."/>
            <person name="Goker M."/>
            <person name="Bristow J."/>
            <person name="Eisen J.A."/>
            <person name="Markowitz V."/>
            <person name="Hugenholtz P."/>
            <person name="Kyrpides N.C."/>
            <person name="Klenk H.P."/>
            <person name="Woyke T."/>
        </authorList>
    </citation>
    <scope>NUCLEOTIDE SEQUENCE [LARGE SCALE GENOMIC DNA]</scope>
    <source>
        <strain evidence="3">ATCC 35100 / DSM 5205 / JP2</strain>
    </source>
</reference>
<dbReference type="Gene3D" id="1.25.40.10">
    <property type="entry name" value="Tetratricopeptide repeat domain"/>
    <property type="match status" value="1"/>
</dbReference>
<organism evidence="2 3">
    <name type="scientific">Thiothrix nivea (strain ATCC 35100 / DSM 5205 / JP2)</name>
    <dbReference type="NCBI Taxonomy" id="870187"/>
    <lineage>
        <taxon>Bacteria</taxon>
        <taxon>Pseudomonadati</taxon>
        <taxon>Pseudomonadota</taxon>
        <taxon>Gammaproteobacteria</taxon>
        <taxon>Thiotrichales</taxon>
        <taxon>Thiotrichaceae</taxon>
        <taxon>Thiothrix</taxon>
    </lineage>
</organism>
<dbReference type="SMART" id="SM01043">
    <property type="entry name" value="BTAD"/>
    <property type="match status" value="1"/>
</dbReference>
<dbReference type="EMBL" id="JH651384">
    <property type="protein sequence ID" value="EIJ36196.1"/>
    <property type="molecule type" value="Genomic_DNA"/>
</dbReference>
<protein>
    <submittedName>
        <fullName evidence="2">Transcriptional regulator, SARP family</fullName>
    </submittedName>
</protein>
<feature type="domain" description="Bacterial transcriptional activator" evidence="1">
    <location>
        <begin position="100"/>
        <end position="239"/>
    </location>
</feature>